<dbReference type="Proteomes" id="UP000317593">
    <property type="component" value="Unassembled WGS sequence"/>
</dbReference>
<dbReference type="AlphaFoldDB" id="A0A521FDT2"/>
<evidence type="ECO:0000313" key="3">
    <source>
        <dbReference type="Proteomes" id="UP000317593"/>
    </source>
</evidence>
<name>A0A521FDT2_9BACT</name>
<protein>
    <submittedName>
        <fullName evidence="2">Mobilisation protein (MobC)</fullName>
    </submittedName>
</protein>
<dbReference type="Pfam" id="PF21983">
    <property type="entry name" value="NikA-like"/>
    <property type="match status" value="1"/>
</dbReference>
<feature type="region of interest" description="Disordered" evidence="1">
    <location>
        <begin position="1"/>
        <end position="27"/>
    </location>
</feature>
<accession>A0A521FDT2</accession>
<gene>
    <name evidence="2" type="ORF">SAMN06265218_1318</name>
</gene>
<reference evidence="2 3" key="1">
    <citation type="submission" date="2017-05" db="EMBL/GenBank/DDBJ databases">
        <authorList>
            <person name="Varghese N."/>
            <person name="Submissions S."/>
        </authorList>
    </citation>
    <scope>NUCLEOTIDE SEQUENCE [LARGE SCALE GENOMIC DNA]</scope>
    <source>
        <strain evidence="2 3">DSM 21194</strain>
    </source>
</reference>
<sequence>MLKKSSTMEKFVPYNPDGRPKLDPEEKRSELLKSYVTPAEADLIKLKCSLAGMSISDFLRSLALDQEIDTSANPEELKKIRADLGKIGSNINQIARAVNSGEEFDEERFKKMAHWLVQTVEQL</sequence>
<organism evidence="2 3">
    <name type="scientific">Fodinibius sediminis</name>
    <dbReference type="NCBI Taxonomy" id="1214077"/>
    <lineage>
        <taxon>Bacteria</taxon>
        <taxon>Pseudomonadati</taxon>
        <taxon>Balneolota</taxon>
        <taxon>Balneolia</taxon>
        <taxon>Balneolales</taxon>
        <taxon>Balneolaceae</taxon>
        <taxon>Fodinibius</taxon>
    </lineage>
</organism>
<feature type="compositionally biased region" description="Basic and acidic residues" evidence="1">
    <location>
        <begin position="18"/>
        <end position="27"/>
    </location>
</feature>
<dbReference type="EMBL" id="FXTH01000031">
    <property type="protein sequence ID" value="SMO94362.1"/>
    <property type="molecule type" value="Genomic_DNA"/>
</dbReference>
<keyword evidence="3" id="KW-1185">Reference proteome</keyword>
<dbReference type="InterPro" id="IPR053842">
    <property type="entry name" value="NikA-like"/>
</dbReference>
<evidence type="ECO:0000256" key="1">
    <source>
        <dbReference type="SAM" id="MobiDB-lite"/>
    </source>
</evidence>
<evidence type="ECO:0000313" key="2">
    <source>
        <dbReference type="EMBL" id="SMO94362.1"/>
    </source>
</evidence>
<proteinExistence type="predicted"/>